<proteinExistence type="predicted"/>
<evidence type="ECO:0008006" key="3">
    <source>
        <dbReference type="Google" id="ProtNLM"/>
    </source>
</evidence>
<dbReference type="OrthoDB" id="10315105at2759"/>
<dbReference type="PANTHER" id="PTHR31286:SF167">
    <property type="entry name" value="OS09G0268800 PROTEIN"/>
    <property type="match status" value="1"/>
</dbReference>
<dbReference type="EMBL" id="JABFAF010277057">
    <property type="protein sequence ID" value="MBA0880217.1"/>
    <property type="molecule type" value="Genomic_DNA"/>
</dbReference>
<evidence type="ECO:0000313" key="1">
    <source>
        <dbReference type="EMBL" id="MBA0880217.1"/>
    </source>
</evidence>
<comment type="caution">
    <text evidence="1">The sequence shown here is derived from an EMBL/GenBank/DDBJ whole genome shotgun (WGS) entry which is preliminary data.</text>
</comment>
<organism evidence="1 2">
    <name type="scientific">Gossypium schwendimanii</name>
    <name type="common">Cotton</name>
    <dbReference type="NCBI Taxonomy" id="34291"/>
    <lineage>
        <taxon>Eukaryota</taxon>
        <taxon>Viridiplantae</taxon>
        <taxon>Streptophyta</taxon>
        <taxon>Embryophyta</taxon>
        <taxon>Tracheophyta</taxon>
        <taxon>Spermatophyta</taxon>
        <taxon>Magnoliopsida</taxon>
        <taxon>eudicotyledons</taxon>
        <taxon>Gunneridae</taxon>
        <taxon>Pentapetalae</taxon>
        <taxon>rosids</taxon>
        <taxon>malvids</taxon>
        <taxon>Malvales</taxon>
        <taxon>Malvaceae</taxon>
        <taxon>Malvoideae</taxon>
        <taxon>Gossypium</taxon>
    </lineage>
</organism>
<protein>
    <recommendedName>
        <fullName evidence="3">DUF4283 domain-containing protein</fullName>
    </recommendedName>
</protein>
<dbReference type="Proteomes" id="UP000593576">
    <property type="component" value="Unassembled WGS sequence"/>
</dbReference>
<sequence length="367" mass="42296">MEENGGDDREGRDEISLLVEEIIQLSVKGSLVVPRQNLFLIEFELEEDLETIMERRPWLFRKSIILFDRLIKPIERAQIRLTSSLFWIKIGSCLQEFDKKDLLHAIGVTFGGYEKLPMFCFGCGRMGHGLKDYLELNPAEKENFREDPPYTLALKVESNLIGKESMKFNVFSKKVRAQCSYTGGTKLLPTSIKTSMEGNNKSWRRKRMLQQTRVEEAIEKQEEASIIKKDEQLDESKYKQVNISNFAKKTSWKRIAPIAMMNQGKSDNSTKKSTTPEEGIESYYRRLPVGKLTECNEKNKLECPWIEEFTGSKKVSRRCGFLNGIDVEVDGSQGGLCLAWKDDIVVTLRSFYKNHIDVMVKEESDKE</sequence>
<dbReference type="PANTHER" id="PTHR31286">
    <property type="entry name" value="GLYCINE-RICH CELL WALL STRUCTURAL PROTEIN 1.8-LIKE"/>
    <property type="match status" value="1"/>
</dbReference>
<name>A0A7J9NAR6_GOSSC</name>
<reference evidence="1 2" key="1">
    <citation type="journal article" date="2019" name="Genome Biol. Evol.">
        <title>Insights into the evolution of the New World diploid cottons (Gossypium, subgenus Houzingenia) based on genome sequencing.</title>
        <authorList>
            <person name="Grover C.E."/>
            <person name="Arick M.A. 2nd"/>
            <person name="Thrash A."/>
            <person name="Conover J.L."/>
            <person name="Sanders W.S."/>
            <person name="Peterson D.G."/>
            <person name="Frelichowski J.E."/>
            <person name="Scheffler J.A."/>
            <person name="Scheffler B.E."/>
            <person name="Wendel J.F."/>
        </authorList>
    </citation>
    <scope>NUCLEOTIDE SEQUENCE [LARGE SCALE GENOMIC DNA]</scope>
    <source>
        <strain evidence="1">1</strain>
        <tissue evidence="1">Leaf</tissue>
    </source>
</reference>
<evidence type="ECO:0000313" key="2">
    <source>
        <dbReference type="Proteomes" id="UP000593576"/>
    </source>
</evidence>
<dbReference type="AlphaFoldDB" id="A0A7J9NAR6"/>
<dbReference type="InterPro" id="IPR040256">
    <property type="entry name" value="At4g02000-like"/>
</dbReference>
<gene>
    <name evidence="1" type="ORF">Goshw_027443</name>
</gene>
<accession>A0A7J9NAR6</accession>
<keyword evidence="2" id="KW-1185">Reference proteome</keyword>